<dbReference type="GO" id="GO:0016887">
    <property type="term" value="F:ATP hydrolysis activity"/>
    <property type="evidence" value="ECO:0007669"/>
    <property type="project" value="InterPro"/>
</dbReference>
<evidence type="ECO:0000256" key="6">
    <source>
        <dbReference type="ARBA" id="ARBA00022840"/>
    </source>
</evidence>
<dbReference type="EMBL" id="JAPXFL010000012">
    <property type="protein sequence ID" value="KAK9498536.1"/>
    <property type="molecule type" value="Genomic_DNA"/>
</dbReference>
<dbReference type="GO" id="GO:0000027">
    <property type="term" value="P:ribosomal large subunit assembly"/>
    <property type="evidence" value="ECO:0007669"/>
    <property type="project" value="TreeGrafter"/>
</dbReference>
<name>A0AAW1CJ36_9HEMI</name>
<comment type="similarity">
    <text evidence="3">Belongs to the midasin family.</text>
</comment>
<protein>
    <recommendedName>
        <fullName evidence="4">Midasin</fullName>
    </recommendedName>
</protein>
<evidence type="ECO:0000256" key="4">
    <source>
        <dbReference type="ARBA" id="ARBA00017143"/>
    </source>
</evidence>
<evidence type="ECO:0000256" key="5">
    <source>
        <dbReference type="ARBA" id="ARBA00022741"/>
    </source>
</evidence>
<evidence type="ECO:0000259" key="9">
    <source>
        <dbReference type="SMART" id="SM00382"/>
    </source>
</evidence>
<dbReference type="Pfam" id="PF07728">
    <property type="entry name" value="AAA_5"/>
    <property type="match status" value="5"/>
</dbReference>
<feature type="domain" description="AAA+ ATPase" evidence="9">
    <location>
        <begin position="1160"/>
        <end position="1318"/>
    </location>
</feature>
<gene>
    <name evidence="10" type="ORF">O3M35_003147</name>
</gene>
<dbReference type="Pfam" id="PF17867">
    <property type="entry name" value="AAA_lid_7"/>
    <property type="match status" value="2"/>
</dbReference>
<dbReference type="InterPro" id="IPR040848">
    <property type="entry name" value="AAA_lid_7"/>
</dbReference>
<evidence type="ECO:0000256" key="7">
    <source>
        <dbReference type="ARBA" id="ARBA00023186"/>
    </source>
</evidence>
<dbReference type="SUPFAM" id="SSF52540">
    <property type="entry name" value="P-loop containing nucleoside triphosphate hydrolases"/>
    <property type="match status" value="4"/>
</dbReference>
<keyword evidence="5" id="KW-0547">Nucleotide-binding</keyword>
<evidence type="ECO:0000256" key="3">
    <source>
        <dbReference type="ARBA" id="ARBA00007188"/>
    </source>
</evidence>
<dbReference type="FunFam" id="3.40.50.300:FF:000582">
    <property type="entry name" value="Midasin"/>
    <property type="match status" value="1"/>
</dbReference>
<keyword evidence="7" id="KW-0143">Chaperone</keyword>
<dbReference type="GO" id="GO:0005654">
    <property type="term" value="C:nucleoplasm"/>
    <property type="evidence" value="ECO:0007669"/>
    <property type="project" value="UniProtKB-SubCell"/>
</dbReference>
<keyword evidence="8" id="KW-0539">Nucleus</keyword>
<dbReference type="CDD" id="cd00009">
    <property type="entry name" value="AAA"/>
    <property type="match status" value="3"/>
</dbReference>
<keyword evidence="6" id="KW-0067">ATP-binding</keyword>
<dbReference type="FunFam" id="3.40.50.300:FF:004102">
    <property type="entry name" value="Uncharacterized protein"/>
    <property type="match status" value="1"/>
</dbReference>
<dbReference type="GO" id="GO:0000055">
    <property type="term" value="P:ribosomal large subunit export from nucleus"/>
    <property type="evidence" value="ECO:0007669"/>
    <property type="project" value="TreeGrafter"/>
</dbReference>
<accession>A0AAW1CJ36</accession>
<keyword evidence="11" id="KW-1185">Reference proteome</keyword>
<feature type="domain" description="AAA+ ATPase" evidence="9">
    <location>
        <begin position="848"/>
        <end position="994"/>
    </location>
</feature>
<dbReference type="InterPro" id="IPR011704">
    <property type="entry name" value="ATPase_dyneun-rel_AAA"/>
</dbReference>
<evidence type="ECO:0000256" key="8">
    <source>
        <dbReference type="ARBA" id="ARBA00023242"/>
    </source>
</evidence>
<organism evidence="10 11">
    <name type="scientific">Rhynocoris fuscipes</name>
    <dbReference type="NCBI Taxonomy" id="488301"/>
    <lineage>
        <taxon>Eukaryota</taxon>
        <taxon>Metazoa</taxon>
        <taxon>Ecdysozoa</taxon>
        <taxon>Arthropoda</taxon>
        <taxon>Hexapoda</taxon>
        <taxon>Insecta</taxon>
        <taxon>Pterygota</taxon>
        <taxon>Neoptera</taxon>
        <taxon>Paraneoptera</taxon>
        <taxon>Hemiptera</taxon>
        <taxon>Heteroptera</taxon>
        <taxon>Panheteroptera</taxon>
        <taxon>Cimicomorpha</taxon>
        <taxon>Reduviidae</taxon>
        <taxon>Harpactorinae</taxon>
        <taxon>Harpactorini</taxon>
        <taxon>Rhynocoris</taxon>
    </lineage>
</organism>
<dbReference type="InterPro" id="IPR003593">
    <property type="entry name" value="AAA+_ATPase"/>
</dbReference>
<dbReference type="GO" id="GO:0005730">
    <property type="term" value="C:nucleolus"/>
    <property type="evidence" value="ECO:0007669"/>
    <property type="project" value="UniProtKB-SubCell"/>
</dbReference>
<dbReference type="GO" id="GO:0030687">
    <property type="term" value="C:preribosome, large subunit precursor"/>
    <property type="evidence" value="ECO:0007669"/>
    <property type="project" value="TreeGrafter"/>
</dbReference>
<dbReference type="InterPro" id="IPR027417">
    <property type="entry name" value="P-loop_NTPase"/>
</dbReference>
<dbReference type="PANTHER" id="PTHR48103">
    <property type="entry name" value="MIDASIN-RELATED"/>
    <property type="match status" value="1"/>
</dbReference>
<evidence type="ECO:0000313" key="10">
    <source>
        <dbReference type="EMBL" id="KAK9498536.1"/>
    </source>
</evidence>
<evidence type="ECO:0000313" key="11">
    <source>
        <dbReference type="Proteomes" id="UP001461498"/>
    </source>
</evidence>
<dbReference type="InterPro" id="IPR041190">
    <property type="entry name" value="Midasin_AAA_lid_5"/>
</dbReference>
<feature type="domain" description="AAA+ ATPase" evidence="9">
    <location>
        <begin position="117"/>
        <end position="234"/>
    </location>
</feature>
<evidence type="ECO:0000256" key="1">
    <source>
        <dbReference type="ARBA" id="ARBA00004604"/>
    </source>
</evidence>
<dbReference type="Pfam" id="PF17865">
    <property type="entry name" value="AAA_lid_5"/>
    <property type="match status" value="1"/>
</dbReference>
<feature type="domain" description="AAA+ ATPase" evidence="9">
    <location>
        <begin position="442"/>
        <end position="674"/>
    </location>
</feature>
<dbReference type="Gene3D" id="3.40.50.300">
    <property type="entry name" value="P-loop containing nucleotide triphosphate hydrolases"/>
    <property type="match status" value="4"/>
</dbReference>
<reference evidence="10 11" key="1">
    <citation type="submission" date="2022-12" db="EMBL/GenBank/DDBJ databases">
        <title>Chromosome-level genome assembly of true bugs.</title>
        <authorList>
            <person name="Ma L."/>
            <person name="Li H."/>
        </authorList>
    </citation>
    <scope>NUCLEOTIDE SEQUENCE [LARGE SCALE GENOMIC DNA]</scope>
    <source>
        <strain evidence="10">Lab_2022b</strain>
    </source>
</reference>
<proteinExistence type="inferred from homology"/>
<dbReference type="FunFam" id="3.40.50.300:FF:000142">
    <property type="entry name" value="Midasin"/>
    <property type="match status" value="1"/>
</dbReference>
<sequence>MKWNWSEFINDYINNNNKQVVWIVCQCITKLFSMNEKSKAKLLKKYFTDEEIKKYTILYERKAMLSHPLNVDLPKLVNVCGVTLPVFNKDQQVKNGCLIPVKSTSENLRKVAIGISTSKAVCLFGPVGCGKSALVDHLALITGRCNGKELLKVQLGEETDSKLLLGTYKCTDIPGEFIWESGVLTKAIMGGHWLLIEDIESATSDVAAVLSCLLEQNMLSVPGFRENVQAAPGFQLFMTHSFHRKQTSATELLEKHWLHVNMEQLTRDELINIIQIKFPSLKTIASRMVSVYLLFSMGHHEESEIIEQSAYRGGRLISTRDLMKWCTRAEMGFDVSSQESALKVLQDAIDIFCLSYSDPAVRLELAEKVAACLGIIKTKSEYYCNLYKPQVSFSRDSCLAGRVTLPKLITDEPASIENHSLKFALTRESCCLLEHIAVCLSLKEPVLLVGETGTGKTSTIQLLAKHTGHNLVVINMNQQSDSSDLLGGYKPVDIKQVMLPLRDEFEKLFRLFFNVQENLKFLENISVCFNKRMWSTLLKLMAHSQSAAVKRLIAKNNNAELLSQWRNLGDKIYKLQSQLDQGQAAMAFSFIEGSLVQALKQGDWVLLDEINLASAETLQCLSGLLEGSSGSISLLERGDKIDIPRHSNFRLLAAMNPANDFGKKDLPLGIRNRFTEFFVSEYTEKNDLNLVVNCYLPNLPANKVDVVVEFYLNIKRYAKDVLSDSMGHKPVYSLRTLCRALVVASANLCGTIQRSLYEALCLSFLTQLNADSHNIVKNMIAKTVLDKSTAKSILTQPLPEPSPKGNYVSFEGYWVPKGPSQPYISKKYLLTASVRRNLCDIARCVSLSNHPVLIQGETSVGKTSLITYLAQASGHKCFRINNHQHTDLQEYVGSYIAEPSTGNLVFKEGVLVEAMRHGHWIILDELNLAPSEVLEALNRVLDDNRELFIPETQTLVKAHPNFRLFATQNPPGLYGGRKMLSRAFRNRFIELHFDEIPAAELEEILHHRCDMPKSYCKKMVAVMGELQVRRKGSAAFAGKQGYITLRDLFRWGERYRLANQPVSGKYYDWDQHIADEGYLVLAGRVRKDEEAKTIKEVLEKKINRTVDLEKLFTLNSATSPVTKHVLEKVVATSLPEDFQHIVWTYNFRRLAVLVGKALEFSEPVLLIGDTGCGKTTICQLLTTLNNQIMFSVNCHQHSESADFLGGLRPVRDKIEGSGRLFEWVDGPLVNAMKTGQIFLADEISLADDSVLERLNSLLEPERILLISEKGSGDDLEIIAEKDFRFISTMNPGGDFGKKELSPALRNRLSEIWCEGPKNQNDLIQIIEHNVKSGLFFGNQQDGSSGVGIAIYNFVQWLKSTEFGKRYIHFILRFTKIFILFIYFFY</sequence>
<comment type="caution">
    <text evidence="10">The sequence shown here is derived from an EMBL/GenBank/DDBJ whole genome shotgun (WGS) entry which is preliminary data.</text>
</comment>
<dbReference type="Proteomes" id="UP001461498">
    <property type="component" value="Unassembled WGS sequence"/>
</dbReference>
<dbReference type="SMART" id="SM00382">
    <property type="entry name" value="AAA"/>
    <property type="match status" value="4"/>
</dbReference>
<dbReference type="PANTHER" id="PTHR48103:SF2">
    <property type="entry name" value="MIDASIN"/>
    <property type="match status" value="1"/>
</dbReference>
<dbReference type="GO" id="GO:0005524">
    <property type="term" value="F:ATP binding"/>
    <property type="evidence" value="ECO:0007669"/>
    <property type="project" value="UniProtKB-KW"/>
</dbReference>
<comment type="subcellular location">
    <subcellularLocation>
        <location evidence="1">Nucleus</location>
        <location evidence="1">Nucleolus</location>
    </subcellularLocation>
    <subcellularLocation>
        <location evidence="2">Nucleus</location>
        <location evidence="2">Nucleoplasm</location>
    </subcellularLocation>
</comment>
<evidence type="ECO:0000256" key="2">
    <source>
        <dbReference type="ARBA" id="ARBA00004642"/>
    </source>
</evidence>